<dbReference type="Proteomes" id="UP001189429">
    <property type="component" value="Unassembled WGS sequence"/>
</dbReference>
<reference evidence="2" key="1">
    <citation type="submission" date="2023-10" db="EMBL/GenBank/DDBJ databases">
        <authorList>
            <person name="Chen Y."/>
            <person name="Shah S."/>
            <person name="Dougan E. K."/>
            <person name="Thang M."/>
            <person name="Chan C."/>
        </authorList>
    </citation>
    <scope>NUCLEOTIDE SEQUENCE [LARGE SCALE GENOMIC DNA]</scope>
</reference>
<feature type="region of interest" description="Disordered" evidence="1">
    <location>
        <begin position="42"/>
        <end position="110"/>
    </location>
</feature>
<evidence type="ECO:0000256" key="1">
    <source>
        <dbReference type="SAM" id="MobiDB-lite"/>
    </source>
</evidence>
<evidence type="ECO:0000313" key="2">
    <source>
        <dbReference type="EMBL" id="CAK0869811.1"/>
    </source>
</evidence>
<gene>
    <name evidence="2" type="ORF">PCOR1329_LOCUS56057</name>
</gene>
<evidence type="ECO:0000313" key="3">
    <source>
        <dbReference type="Proteomes" id="UP001189429"/>
    </source>
</evidence>
<protein>
    <submittedName>
        <fullName evidence="2">Uncharacterized protein</fullName>
    </submittedName>
</protein>
<keyword evidence="3" id="KW-1185">Reference proteome</keyword>
<comment type="caution">
    <text evidence="2">The sequence shown here is derived from an EMBL/GenBank/DDBJ whole genome shotgun (WGS) entry which is preliminary data.</text>
</comment>
<feature type="non-terminal residue" evidence="2">
    <location>
        <position position="329"/>
    </location>
</feature>
<dbReference type="EMBL" id="CAUYUJ010016887">
    <property type="protein sequence ID" value="CAK0869811.1"/>
    <property type="molecule type" value="Genomic_DNA"/>
</dbReference>
<proteinExistence type="predicted"/>
<name>A0ABN9VA10_9DINO</name>
<organism evidence="2 3">
    <name type="scientific">Prorocentrum cordatum</name>
    <dbReference type="NCBI Taxonomy" id="2364126"/>
    <lineage>
        <taxon>Eukaryota</taxon>
        <taxon>Sar</taxon>
        <taxon>Alveolata</taxon>
        <taxon>Dinophyceae</taxon>
        <taxon>Prorocentrales</taxon>
        <taxon>Prorocentraceae</taxon>
        <taxon>Prorocentrum</taxon>
    </lineage>
</organism>
<sequence length="329" mass="34692">MRTSKESETDQRVRAWRLVRSESLSGLWVCYALGSVERVHVGSPAPGGDPAHTRHGQPPRREGEQIRAAKPGSAGASALEAPASGQGLRRGEGPQRHAPGRRGQRGAGPRRVALRERLAERPGAPDALVTSQRPELLAFFGLPVPRLLAFFGLPADGSRAPPLPAARQALAGGPFEVSEAFDLRRALVFRGEVAGGASSLDAVRESAQRLRSLAGCGVGQWECLLVRGVRGLLLVVVPREELEEYLNAPLPPVPALLLSYGVTSVYAQAAVPSVAGEPPLSPALLLVFGVFALAEAARYAAARYHGVRLLAPLPMPSAAYGSFGSATRV</sequence>
<accession>A0ABN9VA10</accession>